<accession>B0NMZ9</accession>
<dbReference type="HOGENOM" id="CLU_3285258_0_0_10"/>
<gene>
    <name evidence="1" type="ORF">BACSTE_00829</name>
</gene>
<comment type="caution">
    <text evidence="1">The sequence shown here is derived from an EMBL/GenBank/DDBJ whole genome shotgun (WGS) entry which is preliminary data.</text>
</comment>
<proteinExistence type="predicted"/>
<name>B0NMZ9_BACSE</name>
<protein>
    <submittedName>
        <fullName evidence="1">Uncharacterized protein</fullName>
    </submittedName>
</protein>
<reference evidence="1 2" key="1">
    <citation type="submission" date="2007-11" db="EMBL/GenBank/DDBJ databases">
        <title>Draft genome sequence of Bacteroides stercoris(ATCC 43183).</title>
        <authorList>
            <person name="Sudarsanam P."/>
            <person name="Ley R."/>
            <person name="Guruge J."/>
            <person name="Turnbaugh P.J."/>
            <person name="Mahowald M."/>
            <person name="Liep D."/>
            <person name="Gordon J."/>
        </authorList>
    </citation>
    <scope>NUCLEOTIDE SEQUENCE [LARGE SCALE GENOMIC DNA]</scope>
    <source>
        <strain evidence="1 2">ATCC 43183</strain>
    </source>
</reference>
<reference evidence="1 2" key="2">
    <citation type="submission" date="2007-11" db="EMBL/GenBank/DDBJ databases">
        <authorList>
            <person name="Fulton L."/>
            <person name="Clifton S."/>
            <person name="Fulton B."/>
            <person name="Xu J."/>
            <person name="Minx P."/>
            <person name="Pepin K.H."/>
            <person name="Johnson M."/>
            <person name="Thiruvilangam P."/>
            <person name="Bhonagiri V."/>
            <person name="Nash W.E."/>
            <person name="Mardis E.R."/>
            <person name="Wilson R.K."/>
        </authorList>
    </citation>
    <scope>NUCLEOTIDE SEQUENCE [LARGE SCALE GENOMIC DNA]</scope>
    <source>
        <strain evidence="1 2">ATCC 43183</strain>
    </source>
</reference>
<dbReference type="AlphaFoldDB" id="B0NMZ9"/>
<evidence type="ECO:0000313" key="2">
    <source>
        <dbReference type="Proteomes" id="UP000004713"/>
    </source>
</evidence>
<dbReference type="Proteomes" id="UP000004713">
    <property type="component" value="Unassembled WGS sequence"/>
</dbReference>
<evidence type="ECO:0000313" key="1">
    <source>
        <dbReference type="EMBL" id="EDS16159.1"/>
    </source>
</evidence>
<sequence length="40" mass="4612">MKKDTPIDFITPGICSRFPWSFFENAGGYKRKLLTFGLQT</sequence>
<dbReference type="EMBL" id="ABFZ02000017">
    <property type="protein sequence ID" value="EDS16159.1"/>
    <property type="molecule type" value="Genomic_DNA"/>
</dbReference>
<organism evidence="1 2">
    <name type="scientific">Bacteroides stercoris ATCC 43183</name>
    <dbReference type="NCBI Taxonomy" id="449673"/>
    <lineage>
        <taxon>Bacteria</taxon>
        <taxon>Pseudomonadati</taxon>
        <taxon>Bacteroidota</taxon>
        <taxon>Bacteroidia</taxon>
        <taxon>Bacteroidales</taxon>
        <taxon>Bacteroidaceae</taxon>
        <taxon>Bacteroides</taxon>
    </lineage>
</organism>